<keyword evidence="3" id="KW-1185">Reference proteome</keyword>
<feature type="region of interest" description="Disordered" evidence="1">
    <location>
        <begin position="1"/>
        <end position="33"/>
    </location>
</feature>
<feature type="region of interest" description="Disordered" evidence="1">
    <location>
        <begin position="63"/>
        <end position="164"/>
    </location>
</feature>
<accession>A0ABR3TRB2</accession>
<feature type="compositionally biased region" description="Basic residues" evidence="1">
    <location>
        <begin position="1"/>
        <end position="14"/>
    </location>
</feature>
<evidence type="ECO:0000313" key="3">
    <source>
        <dbReference type="Proteomes" id="UP001521184"/>
    </source>
</evidence>
<dbReference type="EMBL" id="JAKEKT020000031">
    <property type="protein sequence ID" value="KAL1642755.1"/>
    <property type="molecule type" value="Genomic_DNA"/>
</dbReference>
<evidence type="ECO:0000256" key="1">
    <source>
        <dbReference type="SAM" id="MobiDB-lite"/>
    </source>
</evidence>
<evidence type="ECO:0000313" key="2">
    <source>
        <dbReference type="EMBL" id="KAL1642755.1"/>
    </source>
</evidence>
<proteinExistence type="predicted"/>
<dbReference type="Proteomes" id="UP001521184">
    <property type="component" value="Unassembled WGS sequence"/>
</dbReference>
<feature type="compositionally biased region" description="Acidic residues" evidence="1">
    <location>
        <begin position="91"/>
        <end position="130"/>
    </location>
</feature>
<feature type="compositionally biased region" description="Low complexity" evidence="1">
    <location>
        <begin position="70"/>
        <end position="80"/>
    </location>
</feature>
<protein>
    <submittedName>
        <fullName evidence="2">Uncharacterized protein</fullName>
    </submittedName>
</protein>
<comment type="caution">
    <text evidence="2">The sequence shown here is derived from an EMBL/GenBank/DDBJ whole genome shotgun (WGS) entry which is preliminary data.</text>
</comment>
<name>A0ABR3TRB2_9PEZI</name>
<gene>
    <name evidence="2" type="ORF">SLS58_005259</name>
</gene>
<sequence>MTNHHHHHSRRRHVAAAAAAANDSEEEEMTEQFRAAASGTMELLVRVSSVAAAYAEATLAEWQERERELQQQQEQGQEQGQEQEQEREGAGEEEEGDGEGGDDEGDDDDGEEEDEEEEEDDDDDEEDEEPAASLSTPQSAAATLPVRFSPLGGPDDDVEWSDDGEMLVPWVETTRGEEEDAWTDDEDFYGPRLVTAAAAASARPLEQRPQRRPDCFCPSCRHRARRGGGIRG</sequence>
<feature type="compositionally biased region" description="Acidic residues" evidence="1">
    <location>
        <begin position="154"/>
        <end position="164"/>
    </location>
</feature>
<reference evidence="2 3" key="1">
    <citation type="journal article" date="2023" name="Plant Dis.">
        <title>First Report of Diplodia intermedia Causing Canker and Dieback Diseases on Apple Trees in Canada.</title>
        <authorList>
            <person name="Ellouze W."/>
            <person name="Ilyukhin E."/>
            <person name="Sulman M."/>
            <person name="Ali S."/>
        </authorList>
    </citation>
    <scope>NUCLEOTIDE SEQUENCE [LARGE SCALE GENOMIC DNA]</scope>
    <source>
        <strain evidence="2 3">M45-28</strain>
    </source>
</reference>
<organism evidence="2 3">
    <name type="scientific">Diplodia intermedia</name>
    <dbReference type="NCBI Taxonomy" id="856260"/>
    <lineage>
        <taxon>Eukaryota</taxon>
        <taxon>Fungi</taxon>
        <taxon>Dikarya</taxon>
        <taxon>Ascomycota</taxon>
        <taxon>Pezizomycotina</taxon>
        <taxon>Dothideomycetes</taxon>
        <taxon>Dothideomycetes incertae sedis</taxon>
        <taxon>Botryosphaeriales</taxon>
        <taxon>Botryosphaeriaceae</taxon>
        <taxon>Diplodia</taxon>
    </lineage>
</organism>